<dbReference type="Gene3D" id="1.20.1640.10">
    <property type="entry name" value="Multidrug efflux transporter AcrB transmembrane domain"/>
    <property type="match status" value="1"/>
</dbReference>
<comment type="caution">
    <text evidence="14">The sequence shown here is derived from an EMBL/GenBank/DDBJ whole genome shotgun (WGS) entry which is preliminary data.</text>
</comment>
<feature type="domain" description="Protein translocase subunit SecDF P1" evidence="12">
    <location>
        <begin position="188"/>
        <end position="245"/>
    </location>
</feature>
<evidence type="ECO:0000256" key="6">
    <source>
        <dbReference type="ARBA" id="ARBA00022927"/>
    </source>
</evidence>
<proteinExistence type="inferred from homology"/>
<dbReference type="InterPro" id="IPR055344">
    <property type="entry name" value="SecD_SecF_C_bact"/>
</dbReference>
<keyword evidence="3 10" id="KW-1003">Cell membrane</keyword>
<dbReference type="Gene3D" id="3.30.1360.200">
    <property type="match status" value="1"/>
</dbReference>
<dbReference type="AlphaFoldDB" id="A0A8J7MQ26"/>
<keyword evidence="5 10" id="KW-0812">Transmembrane</keyword>
<keyword evidence="2 10" id="KW-0813">Transport</keyword>
<evidence type="ECO:0000256" key="5">
    <source>
        <dbReference type="ARBA" id="ARBA00022692"/>
    </source>
</evidence>
<feature type="transmembrane region" description="Helical" evidence="10">
    <location>
        <begin position="518"/>
        <end position="542"/>
    </location>
</feature>
<dbReference type="InterPro" id="IPR048631">
    <property type="entry name" value="SecD_1st"/>
</dbReference>
<accession>A0A8J7MQ26</accession>
<evidence type="ECO:0000256" key="1">
    <source>
        <dbReference type="ARBA" id="ARBA00004651"/>
    </source>
</evidence>
<evidence type="ECO:0000256" key="8">
    <source>
        <dbReference type="ARBA" id="ARBA00023010"/>
    </source>
</evidence>
<comment type="subunit">
    <text evidence="10">Forms a complex with SecF. Part of the essential Sec protein translocation apparatus which comprises SecA, SecYEG and auxiliary proteins SecDF-YajC and YidC.</text>
</comment>
<dbReference type="NCBIfam" id="TIGR01129">
    <property type="entry name" value="secD"/>
    <property type="match status" value="1"/>
</dbReference>
<evidence type="ECO:0000256" key="2">
    <source>
        <dbReference type="ARBA" id="ARBA00022448"/>
    </source>
</evidence>
<evidence type="ECO:0000256" key="4">
    <source>
        <dbReference type="ARBA" id="ARBA00022519"/>
    </source>
</evidence>
<dbReference type="GO" id="GO:0006605">
    <property type="term" value="P:protein targeting"/>
    <property type="evidence" value="ECO:0007669"/>
    <property type="project" value="UniProtKB-UniRule"/>
</dbReference>
<evidence type="ECO:0000259" key="12">
    <source>
        <dbReference type="Pfam" id="PF21760"/>
    </source>
</evidence>
<comment type="similarity">
    <text evidence="10">Belongs to the SecD/SecF family. SecD subfamily.</text>
</comment>
<dbReference type="PANTHER" id="PTHR30081">
    <property type="entry name" value="PROTEIN-EXPORT MEMBRANE PROTEIN SEC"/>
    <property type="match status" value="1"/>
</dbReference>
<keyword evidence="15" id="KW-1185">Reference proteome</keyword>
<keyword evidence="7 10" id="KW-1133">Transmembrane helix</keyword>
<evidence type="ECO:0000256" key="9">
    <source>
        <dbReference type="ARBA" id="ARBA00023136"/>
    </source>
</evidence>
<evidence type="ECO:0000313" key="15">
    <source>
        <dbReference type="Proteomes" id="UP000619033"/>
    </source>
</evidence>
<dbReference type="FunFam" id="1.20.1640.10:FF:000004">
    <property type="entry name" value="Protein translocase subunit SecD"/>
    <property type="match status" value="1"/>
</dbReference>
<organism evidence="14 15">
    <name type="scientific">Fuscibacter oryzae</name>
    <dbReference type="NCBI Taxonomy" id="2803939"/>
    <lineage>
        <taxon>Bacteria</taxon>
        <taxon>Pseudomonadati</taxon>
        <taxon>Pseudomonadota</taxon>
        <taxon>Alphaproteobacteria</taxon>
        <taxon>Rhodobacterales</taxon>
        <taxon>Paracoccaceae</taxon>
        <taxon>Fuscibacter</taxon>
    </lineage>
</organism>
<evidence type="ECO:0000259" key="13">
    <source>
        <dbReference type="Pfam" id="PF22599"/>
    </source>
</evidence>
<evidence type="ECO:0000256" key="7">
    <source>
        <dbReference type="ARBA" id="ARBA00022989"/>
    </source>
</evidence>
<dbReference type="InterPro" id="IPR022813">
    <property type="entry name" value="SecD/SecF_arch_bac"/>
</dbReference>
<keyword evidence="4" id="KW-0997">Cell inner membrane</keyword>
<feature type="domain" description="Protein export membrane protein SecD/SecF C-terminal" evidence="11">
    <location>
        <begin position="375"/>
        <end position="546"/>
    </location>
</feature>
<evidence type="ECO:0000256" key="3">
    <source>
        <dbReference type="ARBA" id="ARBA00022475"/>
    </source>
</evidence>
<name>A0A8J7MQ26_9RHOB</name>
<dbReference type="Gene3D" id="3.30.70.3400">
    <property type="match status" value="1"/>
</dbReference>
<evidence type="ECO:0000259" key="11">
    <source>
        <dbReference type="Pfam" id="PF02355"/>
    </source>
</evidence>
<protein>
    <recommendedName>
        <fullName evidence="10">Protein translocase subunit SecD</fullName>
    </recommendedName>
</protein>
<dbReference type="RefSeq" id="WP_202659088.1">
    <property type="nucleotide sequence ID" value="NZ_JAESVP010000003.1"/>
</dbReference>
<dbReference type="EMBL" id="JAESVP010000003">
    <property type="protein sequence ID" value="MBL4927963.1"/>
    <property type="molecule type" value="Genomic_DNA"/>
</dbReference>
<keyword evidence="9 10" id="KW-0472">Membrane</keyword>
<keyword evidence="6 10" id="KW-0653">Protein transport</keyword>
<dbReference type="Proteomes" id="UP000619033">
    <property type="component" value="Unassembled WGS sequence"/>
</dbReference>
<dbReference type="GO" id="GO:0065002">
    <property type="term" value="P:intracellular protein transmembrane transport"/>
    <property type="evidence" value="ECO:0007669"/>
    <property type="project" value="UniProtKB-UniRule"/>
</dbReference>
<evidence type="ECO:0000313" key="14">
    <source>
        <dbReference type="EMBL" id="MBL4927963.1"/>
    </source>
</evidence>
<dbReference type="HAMAP" id="MF_01463_B">
    <property type="entry name" value="SecD_B"/>
    <property type="match status" value="1"/>
</dbReference>
<feature type="domain" description="SecDF P1 head subdomain" evidence="13">
    <location>
        <begin position="262"/>
        <end position="373"/>
    </location>
</feature>
<feature type="transmembrane region" description="Helical" evidence="10">
    <location>
        <begin position="490"/>
        <end position="512"/>
    </location>
</feature>
<dbReference type="GO" id="GO:0015450">
    <property type="term" value="F:protein-transporting ATPase activity"/>
    <property type="evidence" value="ECO:0007669"/>
    <property type="project" value="InterPro"/>
</dbReference>
<dbReference type="InterPro" id="IPR054384">
    <property type="entry name" value="SecDF_P1_head"/>
</dbReference>
<comment type="function">
    <text evidence="10">Part of the Sec protein translocase complex. Interacts with the SecYEG preprotein conducting channel. SecDF uses the proton motive force (PMF) to complete protein translocation after the ATP-dependent function of SecA.</text>
</comment>
<comment type="subcellular location">
    <subcellularLocation>
        <location evidence="1 10">Cell membrane</location>
        <topology evidence="1 10">Multi-pass membrane protein</topology>
    </subcellularLocation>
</comment>
<evidence type="ECO:0000256" key="10">
    <source>
        <dbReference type="HAMAP-Rule" id="MF_01463"/>
    </source>
</evidence>
<dbReference type="FunFam" id="3.30.1360.200:FF:000002">
    <property type="entry name" value="Preprotein translocase subunit SecD"/>
    <property type="match status" value="1"/>
</dbReference>
<dbReference type="InterPro" id="IPR005791">
    <property type="entry name" value="SecD"/>
</dbReference>
<dbReference type="PANTHER" id="PTHR30081:SF1">
    <property type="entry name" value="PROTEIN TRANSLOCASE SUBUNIT SECD"/>
    <property type="match status" value="1"/>
</dbReference>
<dbReference type="InterPro" id="IPR048634">
    <property type="entry name" value="SecD_SecF_C"/>
</dbReference>
<gene>
    <name evidence="10 14" type="primary">secD</name>
    <name evidence="14" type="ORF">JI744_07585</name>
</gene>
<reference evidence="14" key="1">
    <citation type="submission" date="2021-01" db="EMBL/GenBank/DDBJ databases">
        <title>Genome seq and assembly of Tabrizicola sp. KVB23.</title>
        <authorList>
            <person name="Chhetri G."/>
        </authorList>
    </citation>
    <scope>NUCLEOTIDE SEQUENCE</scope>
    <source>
        <strain evidence="14">KVB23</strain>
    </source>
</reference>
<dbReference type="Pfam" id="PF22599">
    <property type="entry name" value="SecDF_P1_head"/>
    <property type="match status" value="1"/>
</dbReference>
<sequence>MITMPLWKRLLILAISLWGIVAAVPNAFYGRVEHHNDAVKAIEAAGGTATEEQNAALAQWPSYLPSSLMSLGLDLRGGAHLLAEVETASVYAQRIDAMWPEVRDALKGVRDQVGNVRRQPADAGVLKVTLSKPEGMSVALEKVKALAQPVVTLTGVGSSDLEVTTEGTDTIVVQLSPAEKNATDSRTMQQSLEIIRRRVDEVGTREPTIQREGTDRILIQVPGLGSAQELKDIIGTTAKLTFNEVVGQTANAETPASPNQAVLPDAEREGVFYVVSTEAVVTGEELTNAQPSFDQNGQPSVSFQFNPSGARKFGDYTAANIGKPFAIVLDDKVISAPVIQSHIGGGSGVITGHFTVEGSTHLAVLLRAGALPAKMTFLEERTIGPELGQDSVDAGRLAAVVGLIAVSVFMIASYGLFGIFAIVALGINMALIIAVLSAIGATLTLPGIGGIVLTIGMAVDANVLVYERIREELRHAKTPGRAVEIGYERALSAIIDANLTTLITAIILFYMGSGPVKGFAVTLGIGVITSVFSAIYITRFIIEVWLNRTRPKTIVV</sequence>
<keyword evidence="8 10" id="KW-0811">Translocation</keyword>
<comment type="caution">
    <text evidence="10">Lacks conserved residue(s) required for the propagation of feature annotation.</text>
</comment>
<dbReference type="SUPFAM" id="SSF82866">
    <property type="entry name" value="Multidrug efflux transporter AcrB transmembrane domain"/>
    <property type="match status" value="1"/>
</dbReference>
<dbReference type="GO" id="GO:0005886">
    <property type="term" value="C:plasma membrane"/>
    <property type="evidence" value="ECO:0007669"/>
    <property type="project" value="UniProtKB-SubCell"/>
</dbReference>
<dbReference type="Pfam" id="PF02355">
    <property type="entry name" value="SecD_SecF_C"/>
    <property type="match status" value="1"/>
</dbReference>
<dbReference type="GO" id="GO:0043952">
    <property type="term" value="P:protein transport by the Sec complex"/>
    <property type="evidence" value="ECO:0007669"/>
    <property type="project" value="UniProtKB-UniRule"/>
</dbReference>
<dbReference type="NCBIfam" id="TIGR00916">
    <property type="entry name" value="2A0604s01"/>
    <property type="match status" value="1"/>
</dbReference>
<dbReference type="Pfam" id="PF21760">
    <property type="entry name" value="SecD_1st"/>
    <property type="match status" value="1"/>
</dbReference>
<feature type="transmembrane region" description="Helical" evidence="10">
    <location>
        <begin position="394"/>
        <end position="412"/>
    </location>
</feature>